<accession>A0A397M8S1</accession>
<comment type="caution">
    <text evidence="2">The sequence shown here is derived from an EMBL/GenBank/DDBJ whole genome shotgun (WGS) entry which is preliminary data.</text>
</comment>
<evidence type="ECO:0000313" key="3">
    <source>
        <dbReference type="Proteomes" id="UP000265836"/>
    </source>
</evidence>
<protein>
    <submittedName>
        <fullName evidence="2">Uncharacterized protein</fullName>
    </submittedName>
</protein>
<dbReference type="RefSeq" id="WP_119694234.1">
    <property type="nucleotide sequence ID" value="NZ_QXDA01000005.1"/>
</dbReference>
<feature type="transmembrane region" description="Helical" evidence="1">
    <location>
        <begin position="6"/>
        <end position="21"/>
    </location>
</feature>
<evidence type="ECO:0000256" key="1">
    <source>
        <dbReference type="SAM" id="Phobius"/>
    </source>
</evidence>
<organism evidence="2 3">
    <name type="scientific">Ectopseudomonas oleovorans</name>
    <name type="common">Pseudomonas oleovorans</name>
    <dbReference type="NCBI Taxonomy" id="301"/>
    <lineage>
        <taxon>Bacteria</taxon>
        <taxon>Pseudomonadati</taxon>
        <taxon>Pseudomonadota</taxon>
        <taxon>Gammaproteobacteria</taxon>
        <taxon>Pseudomonadales</taxon>
        <taxon>Pseudomonadaceae</taxon>
        <taxon>Ectopseudomonas</taxon>
    </lineage>
</organism>
<feature type="transmembrane region" description="Helical" evidence="1">
    <location>
        <begin position="33"/>
        <end position="54"/>
    </location>
</feature>
<keyword evidence="1" id="KW-0472">Membrane</keyword>
<gene>
    <name evidence="2" type="ORF">DFO61_3833</name>
</gene>
<sequence>MGIIVGIIVFLIVLGLLSSVIERGARSRLLRPYIGLLMISGLVAGLGLALGVLSSDLEHIALSTAKIIAVLTCVALCLQLIIVIGKRWL</sequence>
<dbReference type="AlphaFoldDB" id="A0A397M8S1"/>
<feature type="transmembrane region" description="Helical" evidence="1">
    <location>
        <begin position="60"/>
        <end position="84"/>
    </location>
</feature>
<keyword evidence="1" id="KW-0812">Transmembrane</keyword>
<reference evidence="2 3" key="1">
    <citation type="submission" date="2018-08" db="EMBL/GenBank/DDBJ databases">
        <title>Genome sequencing of rice bacterial endophytes.</title>
        <authorList>
            <person name="Venturi V."/>
        </authorList>
    </citation>
    <scope>NUCLEOTIDE SEQUENCE [LARGE SCALE GENOMIC DNA]</scope>
    <source>
        <strain evidence="2 3">E1205</strain>
    </source>
</reference>
<name>A0A397M8S1_ECTOL</name>
<dbReference type="Proteomes" id="UP000265836">
    <property type="component" value="Unassembled WGS sequence"/>
</dbReference>
<keyword evidence="1" id="KW-1133">Transmembrane helix</keyword>
<proteinExistence type="predicted"/>
<evidence type="ECO:0000313" key="2">
    <source>
        <dbReference type="EMBL" id="RIA21410.1"/>
    </source>
</evidence>
<dbReference type="EMBL" id="QXDA01000005">
    <property type="protein sequence ID" value="RIA21410.1"/>
    <property type="molecule type" value="Genomic_DNA"/>
</dbReference>